<name>A0A9Q3W9V7_9GAMM</name>
<dbReference type="KEGG" id="axe:P40_00485"/>
<feature type="signal peptide" evidence="4">
    <location>
        <begin position="1"/>
        <end position="25"/>
    </location>
</feature>
<dbReference type="RefSeq" id="WP_026948842.1">
    <property type="nucleotide sequence ID" value="NZ_CP012331.1"/>
</dbReference>
<dbReference type="EMBL" id="JAJVKT010000029">
    <property type="protein sequence ID" value="MCE7510762.1"/>
    <property type="molecule type" value="Genomic_DNA"/>
</dbReference>
<dbReference type="Proteomes" id="UP001107961">
    <property type="component" value="Unassembled WGS sequence"/>
</dbReference>
<accession>A0A9Q3W9V7</accession>
<comment type="similarity">
    <text evidence="1">Belongs to the bacterial solute-binding protein 7 family.</text>
</comment>
<evidence type="ECO:0000256" key="1">
    <source>
        <dbReference type="ARBA" id="ARBA00009023"/>
    </source>
</evidence>
<dbReference type="Pfam" id="PF03480">
    <property type="entry name" value="DctP"/>
    <property type="match status" value="1"/>
</dbReference>
<proteinExistence type="inferred from homology"/>
<feature type="chain" id="PRO_5040504297" evidence="4">
    <location>
        <begin position="26"/>
        <end position="386"/>
    </location>
</feature>
<dbReference type="InterPro" id="IPR018389">
    <property type="entry name" value="DctP_fam"/>
</dbReference>
<dbReference type="GeneID" id="94684850"/>
<protein>
    <submittedName>
        <fullName evidence="5">C4-dicarboxylate TRAP transporter substrate-binding protein</fullName>
    </submittedName>
</protein>
<comment type="caution">
    <text evidence="5">The sequence shown here is derived from an EMBL/GenBank/DDBJ whole genome shotgun (WGS) entry which is preliminary data.</text>
</comment>
<dbReference type="PANTHER" id="PTHR33376:SF7">
    <property type="entry name" value="C4-DICARBOXYLATE-BINDING PROTEIN DCTB"/>
    <property type="match status" value="1"/>
</dbReference>
<evidence type="ECO:0000313" key="5">
    <source>
        <dbReference type="EMBL" id="MCE7510762.1"/>
    </source>
</evidence>
<evidence type="ECO:0000256" key="2">
    <source>
        <dbReference type="ARBA" id="ARBA00022448"/>
    </source>
</evidence>
<gene>
    <name evidence="5" type="ORF">LZG35_19160</name>
</gene>
<dbReference type="Gene3D" id="3.40.190.170">
    <property type="entry name" value="Bacterial extracellular solute-binding protein, family 7"/>
    <property type="match status" value="1"/>
</dbReference>
<dbReference type="PANTHER" id="PTHR33376">
    <property type="match status" value="1"/>
</dbReference>
<dbReference type="InterPro" id="IPR038404">
    <property type="entry name" value="TRAP_DctP_sf"/>
</dbReference>
<keyword evidence="2" id="KW-0813">Transport</keyword>
<dbReference type="GO" id="GO:0055085">
    <property type="term" value="P:transmembrane transport"/>
    <property type="evidence" value="ECO:0007669"/>
    <property type="project" value="InterPro"/>
</dbReference>
<keyword evidence="3 4" id="KW-0732">Signal</keyword>
<evidence type="ECO:0000256" key="3">
    <source>
        <dbReference type="ARBA" id="ARBA00022729"/>
    </source>
</evidence>
<reference evidence="5" key="1">
    <citation type="submission" date="2022-01" db="EMBL/GenBank/DDBJ databases">
        <authorList>
            <person name="Karlyshev A.V."/>
            <person name="Jaspars M."/>
        </authorList>
    </citation>
    <scope>NUCLEOTIDE SEQUENCE</scope>
    <source>
        <strain evidence="5">AGSA3-2</strain>
    </source>
</reference>
<dbReference type="CDD" id="cd13666">
    <property type="entry name" value="PBP2_TRAP_DctP_like_1"/>
    <property type="match status" value="1"/>
</dbReference>
<sequence length="386" mass="42377">MAITKSVTRAFLLAMLLIGFGQASASETLRLALGYPPGSKADEVMQKYAETVKQYTDGSLSVKVYPMSLLSAAEISDGVRDGIADIGVMYTVYFPAMYPHTNLLNESAMQLLLLDPEKLKGKAAMAFEGAMSEFTLFHCPECLEEYEKQNQVYTANATSISYGLLCTSPVTNEKQLKGKRIRVAGSHWSRWAKHFGATPTSLTINETLEGLSQGVIDCSITSPVELINLGLAEVVTDMTLAIPGGLYAGASAAGFNKNVWQGLTESQRHAILRAGASTTALSPWSSLEQVPQALELAEKEGIKQHDPDPALVKATREFVEQDMNTIVNYYAKNHGVKRGKEMLDSFHDVLVRWVDLVQDVDSPEELEKLYWDEIFSKVDVATYGMK</sequence>
<keyword evidence="6" id="KW-1185">Reference proteome</keyword>
<evidence type="ECO:0000256" key="4">
    <source>
        <dbReference type="SAM" id="SignalP"/>
    </source>
</evidence>
<organism evidence="5 6">
    <name type="scientific">Alloalcanivorax xenomutans</name>
    <dbReference type="NCBI Taxonomy" id="1094342"/>
    <lineage>
        <taxon>Bacteria</taxon>
        <taxon>Pseudomonadati</taxon>
        <taxon>Pseudomonadota</taxon>
        <taxon>Gammaproteobacteria</taxon>
        <taxon>Oceanospirillales</taxon>
        <taxon>Alcanivoracaceae</taxon>
        <taxon>Alloalcanivorax</taxon>
    </lineage>
</organism>
<dbReference type="AlphaFoldDB" id="A0A9Q3W9V7"/>
<evidence type="ECO:0000313" key="6">
    <source>
        <dbReference type="Proteomes" id="UP001107961"/>
    </source>
</evidence>